<evidence type="ECO:0000313" key="3">
    <source>
        <dbReference type="Proteomes" id="UP000325313"/>
    </source>
</evidence>
<feature type="transmembrane region" description="Helical" evidence="1">
    <location>
        <begin position="25"/>
        <end position="43"/>
    </location>
</feature>
<reference evidence="2 3" key="1">
    <citation type="submission" date="2019-05" db="EMBL/GenBank/DDBJ databases">
        <title>Emergence of the Ug99 lineage of the wheat stem rust pathogen through somatic hybridization.</title>
        <authorList>
            <person name="Li F."/>
            <person name="Upadhyaya N.M."/>
            <person name="Sperschneider J."/>
            <person name="Matny O."/>
            <person name="Nguyen-Phuc H."/>
            <person name="Mago R."/>
            <person name="Raley C."/>
            <person name="Miller M.E."/>
            <person name="Silverstein K.A.T."/>
            <person name="Henningsen E."/>
            <person name="Hirsch C.D."/>
            <person name="Visser B."/>
            <person name="Pretorius Z.A."/>
            <person name="Steffenson B.J."/>
            <person name="Schwessinger B."/>
            <person name="Dodds P.N."/>
            <person name="Figueroa M."/>
        </authorList>
    </citation>
    <scope>NUCLEOTIDE SEQUENCE [LARGE SCALE GENOMIC DNA]</scope>
    <source>
        <strain evidence="2 3">Ug99</strain>
    </source>
</reference>
<keyword evidence="1" id="KW-1133">Transmembrane helix</keyword>
<evidence type="ECO:0000313" key="2">
    <source>
        <dbReference type="EMBL" id="KAA1126579.1"/>
    </source>
</evidence>
<organism evidence="2 3">
    <name type="scientific">Puccinia graminis f. sp. tritici</name>
    <dbReference type="NCBI Taxonomy" id="56615"/>
    <lineage>
        <taxon>Eukaryota</taxon>
        <taxon>Fungi</taxon>
        <taxon>Dikarya</taxon>
        <taxon>Basidiomycota</taxon>
        <taxon>Pucciniomycotina</taxon>
        <taxon>Pucciniomycetes</taxon>
        <taxon>Pucciniales</taxon>
        <taxon>Pucciniaceae</taxon>
        <taxon>Puccinia</taxon>
    </lineage>
</organism>
<name>A0A5B0RMC5_PUCGR</name>
<keyword evidence="1" id="KW-0812">Transmembrane</keyword>
<evidence type="ECO:0000256" key="1">
    <source>
        <dbReference type="SAM" id="Phobius"/>
    </source>
</evidence>
<keyword evidence="1" id="KW-0472">Membrane</keyword>
<comment type="caution">
    <text evidence="2">The sequence shown here is derived from an EMBL/GenBank/DDBJ whole genome shotgun (WGS) entry which is preliminary data.</text>
</comment>
<sequence>MRRRIQVKNSSTIPTTDTLLLADQLLLPVIMGVMAVNMAVTLMNRHYLLASTTARHHTPSSILDLCRIISNPLTIHPSSMSIVSTILKKGPHWSIGRSWSFTVLGRWNGSIKPPKLPCRYLQAVILSILTILIPDRDLRSNLICPHQTPSIPIILLSKFNHLGDHPLRSKSHYLSLLP</sequence>
<gene>
    <name evidence="2" type="ORF">PGTUg99_028689</name>
</gene>
<protein>
    <submittedName>
        <fullName evidence="2">Uncharacterized protein</fullName>
    </submittedName>
</protein>
<accession>A0A5B0RMC5</accession>
<dbReference type="Proteomes" id="UP000325313">
    <property type="component" value="Unassembled WGS sequence"/>
</dbReference>
<proteinExistence type="predicted"/>
<dbReference type="AlphaFoldDB" id="A0A5B0RMC5"/>
<dbReference type="EMBL" id="VDEP01000171">
    <property type="protein sequence ID" value="KAA1126579.1"/>
    <property type="molecule type" value="Genomic_DNA"/>
</dbReference>